<dbReference type="EMBL" id="OV651824">
    <property type="protein sequence ID" value="CAH1102046.1"/>
    <property type="molecule type" value="Genomic_DNA"/>
</dbReference>
<feature type="chain" id="PRO_5040535261" description="UDP-glucuronosyltransferase" evidence="5">
    <location>
        <begin position="20"/>
        <end position="515"/>
    </location>
</feature>
<keyword evidence="5" id="KW-0732">Signal</keyword>
<keyword evidence="7" id="KW-1185">Reference proteome</keyword>
<dbReference type="InterPro" id="IPR050271">
    <property type="entry name" value="UDP-glycosyltransferase"/>
</dbReference>
<dbReference type="EC" id="2.4.1.17" evidence="5"/>
<dbReference type="Pfam" id="PF00201">
    <property type="entry name" value="UDPGT"/>
    <property type="match status" value="1"/>
</dbReference>
<comment type="catalytic activity">
    <reaction evidence="5">
        <text>glucuronate acceptor + UDP-alpha-D-glucuronate = acceptor beta-D-glucuronoside + UDP + H(+)</text>
        <dbReference type="Rhea" id="RHEA:21032"/>
        <dbReference type="ChEBI" id="CHEBI:15378"/>
        <dbReference type="ChEBI" id="CHEBI:58052"/>
        <dbReference type="ChEBI" id="CHEBI:58223"/>
        <dbReference type="ChEBI" id="CHEBI:132367"/>
        <dbReference type="ChEBI" id="CHEBI:132368"/>
        <dbReference type="EC" id="2.4.1.17"/>
    </reaction>
</comment>
<evidence type="ECO:0000256" key="2">
    <source>
        <dbReference type="ARBA" id="ARBA00022676"/>
    </source>
</evidence>
<dbReference type="PANTHER" id="PTHR48043">
    <property type="entry name" value="EG:EG0003.4 PROTEIN-RELATED"/>
    <property type="match status" value="1"/>
</dbReference>
<dbReference type="CDD" id="cd03784">
    <property type="entry name" value="GT1_Gtf-like"/>
    <property type="match status" value="1"/>
</dbReference>
<keyword evidence="5" id="KW-1133">Transmembrane helix</keyword>
<dbReference type="Gene3D" id="3.40.50.2000">
    <property type="entry name" value="Glycogen Phosphorylase B"/>
    <property type="match status" value="2"/>
</dbReference>
<evidence type="ECO:0000256" key="1">
    <source>
        <dbReference type="ARBA" id="ARBA00009995"/>
    </source>
</evidence>
<dbReference type="SUPFAM" id="SSF53756">
    <property type="entry name" value="UDP-Glycosyltransferase/glycogen phosphorylase"/>
    <property type="match status" value="1"/>
</dbReference>
<dbReference type="Proteomes" id="UP001153636">
    <property type="component" value="Chromosome 12"/>
</dbReference>
<comment type="subcellular location">
    <subcellularLocation>
        <location evidence="5">Membrane</location>
        <topology evidence="5">Single-pass membrane protein</topology>
    </subcellularLocation>
</comment>
<evidence type="ECO:0000256" key="3">
    <source>
        <dbReference type="ARBA" id="ARBA00022679"/>
    </source>
</evidence>
<keyword evidence="5" id="KW-0472">Membrane</keyword>
<gene>
    <name evidence="6" type="ORF">PSYICH_LOCUS3099</name>
</gene>
<reference evidence="6" key="1">
    <citation type="submission" date="2022-01" db="EMBL/GenBank/DDBJ databases">
        <authorList>
            <person name="King R."/>
        </authorList>
    </citation>
    <scope>NUCLEOTIDE SEQUENCE</scope>
</reference>
<keyword evidence="5" id="KW-0812">Transmembrane</keyword>
<protein>
    <recommendedName>
        <fullName evidence="5">UDP-glucuronosyltransferase</fullName>
        <ecNumber evidence="5">2.4.1.17</ecNumber>
    </recommendedName>
</protein>
<organism evidence="6 7">
    <name type="scientific">Psylliodes chrysocephalus</name>
    <dbReference type="NCBI Taxonomy" id="3402493"/>
    <lineage>
        <taxon>Eukaryota</taxon>
        <taxon>Metazoa</taxon>
        <taxon>Ecdysozoa</taxon>
        <taxon>Arthropoda</taxon>
        <taxon>Hexapoda</taxon>
        <taxon>Insecta</taxon>
        <taxon>Pterygota</taxon>
        <taxon>Neoptera</taxon>
        <taxon>Endopterygota</taxon>
        <taxon>Coleoptera</taxon>
        <taxon>Polyphaga</taxon>
        <taxon>Cucujiformia</taxon>
        <taxon>Chrysomeloidea</taxon>
        <taxon>Chrysomelidae</taxon>
        <taxon>Galerucinae</taxon>
        <taxon>Alticini</taxon>
        <taxon>Psylliodes</taxon>
    </lineage>
</organism>
<keyword evidence="2 4" id="KW-0328">Glycosyltransferase</keyword>
<dbReference type="InterPro" id="IPR035595">
    <property type="entry name" value="UDP_glycos_trans_CS"/>
</dbReference>
<dbReference type="GO" id="GO:0016020">
    <property type="term" value="C:membrane"/>
    <property type="evidence" value="ECO:0007669"/>
    <property type="project" value="UniProtKB-SubCell"/>
</dbReference>
<evidence type="ECO:0000313" key="7">
    <source>
        <dbReference type="Proteomes" id="UP001153636"/>
    </source>
</evidence>
<dbReference type="PANTHER" id="PTHR48043:SF159">
    <property type="entry name" value="EG:EG0003.4 PROTEIN-RELATED"/>
    <property type="match status" value="1"/>
</dbReference>
<dbReference type="GO" id="GO:0015020">
    <property type="term" value="F:glucuronosyltransferase activity"/>
    <property type="evidence" value="ECO:0007669"/>
    <property type="project" value="UniProtKB-EC"/>
</dbReference>
<evidence type="ECO:0000256" key="5">
    <source>
        <dbReference type="RuleBase" id="RU362059"/>
    </source>
</evidence>
<comment type="similarity">
    <text evidence="1 4">Belongs to the UDP-glycosyltransferase family.</text>
</comment>
<evidence type="ECO:0000313" key="6">
    <source>
        <dbReference type="EMBL" id="CAH1102046.1"/>
    </source>
</evidence>
<dbReference type="AlphaFoldDB" id="A0A9P0CIH8"/>
<proteinExistence type="inferred from homology"/>
<accession>A0A9P0CIH8</accession>
<sequence>MNTKLIFLCLLICIYMVKSSKILMVFPAPVRSHFFLGKALAKGLLNAGHELVMISPFEDKGLQNTGRYRTVVLSGIENFTEGHELPSWREMGDINLVQMEFHINTFGNLLTNFTVNHQNFQKLIRSQEKFDVIIFEQFLTDGLRILGCHFEAPVILFSTFVTNFWTNAFTSNPSPPSYIPDTFTSYTSDMNLYQRTMNSLLILTRHLIRHWSFFPTQEVIIKQHFPECHPHFYQSLYNVSLTLVNSHESINYALPMVPNMVQIGGYHLEPPKALPGDIQKFMDEAKDGVIYFSMGTNIESSSFDEDTKAFLLRTFGKLKERVLWKWDEQIIEGKSENVWIQKFFPQRDVLAHPNLKLFITHGGLLSTMETVYSGVPVLLFPVFGDQKFNAAKIQNDGYGLYIWLSKLTEENLTEALDKLLNDPKYRENVKKRSILFKDRPIQPMELAIYWIEYVIKHESAKHLRVAAFHLEWYQYFLFDVVFVVLISLLAIASCIFYVCLVLYKRFFKSNKLKIN</sequence>
<dbReference type="PROSITE" id="PS00375">
    <property type="entry name" value="UDPGT"/>
    <property type="match status" value="1"/>
</dbReference>
<feature type="signal peptide" evidence="5">
    <location>
        <begin position="1"/>
        <end position="19"/>
    </location>
</feature>
<dbReference type="FunFam" id="3.40.50.2000:FF:000050">
    <property type="entry name" value="UDP-glucuronosyltransferase"/>
    <property type="match status" value="1"/>
</dbReference>
<evidence type="ECO:0000256" key="4">
    <source>
        <dbReference type="RuleBase" id="RU003718"/>
    </source>
</evidence>
<feature type="transmembrane region" description="Helical" evidence="5">
    <location>
        <begin position="472"/>
        <end position="503"/>
    </location>
</feature>
<dbReference type="OrthoDB" id="5835829at2759"/>
<keyword evidence="3 4" id="KW-0808">Transferase</keyword>
<name>A0A9P0CIH8_9CUCU</name>
<dbReference type="InterPro" id="IPR002213">
    <property type="entry name" value="UDP_glucos_trans"/>
</dbReference>